<protein>
    <submittedName>
        <fullName evidence="1">Uncharacterized protein</fullName>
    </submittedName>
</protein>
<dbReference type="RefSeq" id="WP_013166056.1">
    <property type="nucleotide sequence ID" value="NC_014217.1"/>
</dbReference>
<name>D7A878_ANCN5</name>
<reference evidence="1 2" key="1">
    <citation type="journal article" date="2012" name="Stand. Genomic Sci.">
        <title>Complete genome sequence of the facultatively chemolithoautotrophic and methylotrophic alpha Proteobacterium Starkeya novella type strain (ATCC 8093(T)).</title>
        <authorList>
            <person name="Kappler U."/>
            <person name="Davenport K."/>
            <person name="Beatson S."/>
            <person name="Lucas S."/>
            <person name="Lapidus A."/>
            <person name="Copeland A."/>
            <person name="Berry K.W."/>
            <person name="Glavina Del Rio T."/>
            <person name="Hammon N."/>
            <person name="Dalin E."/>
            <person name="Tice H."/>
            <person name="Pitluck S."/>
            <person name="Richardson P."/>
            <person name="Bruce D."/>
            <person name="Goodwin L.A."/>
            <person name="Han C."/>
            <person name="Tapia R."/>
            <person name="Detter J.C."/>
            <person name="Chang Y.J."/>
            <person name="Jeffries C.D."/>
            <person name="Land M."/>
            <person name="Hauser L."/>
            <person name="Kyrpides N.C."/>
            <person name="Goker M."/>
            <person name="Ivanova N."/>
            <person name="Klenk H.P."/>
            <person name="Woyke T."/>
        </authorList>
    </citation>
    <scope>NUCLEOTIDE SEQUENCE [LARGE SCALE GENOMIC DNA]</scope>
    <source>
        <strain evidence="2">ATCC 8093 / DSM 506 / JCM 20403 / CCM 1077 / IAM 12100 / NBRC 12443 / NCIMB 10456</strain>
    </source>
</reference>
<dbReference type="Proteomes" id="UP000006633">
    <property type="component" value="Chromosome"/>
</dbReference>
<dbReference type="eggNOG" id="ENOG5031ATW">
    <property type="taxonomic scope" value="Bacteria"/>
</dbReference>
<proteinExistence type="predicted"/>
<gene>
    <name evidence="1" type="ordered locus">Snov_1236</name>
</gene>
<evidence type="ECO:0000313" key="2">
    <source>
        <dbReference type="Proteomes" id="UP000006633"/>
    </source>
</evidence>
<organism evidence="1 2">
    <name type="scientific">Ancylobacter novellus (strain ATCC 8093 / DSM 506 / JCM 20403 / CCM 1077 / IAM 12100 / NBRC 12443 / NCIMB 10456)</name>
    <name type="common">Starkeya novella</name>
    <dbReference type="NCBI Taxonomy" id="639283"/>
    <lineage>
        <taxon>Bacteria</taxon>
        <taxon>Pseudomonadati</taxon>
        <taxon>Pseudomonadota</taxon>
        <taxon>Alphaproteobacteria</taxon>
        <taxon>Hyphomicrobiales</taxon>
        <taxon>Xanthobacteraceae</taxon>
        <taxon>Ancylobacter</taxon>
    </lineage>
</organism>
<accession>D7A878</accession>
<evidence type="ECO:0000313" key="1">
    <source>
        <dbReference type="EMBL" id="ADH88551.1"/>
    </source>
</evidence>
<dbReference type="HOGENOM" id="CLU_2703047_0_0_5"/>
<sequence length="77" mass="8379">MLARKFDIDGTSLAYDRGTRQLAVTVQPIVPDYDEAALVALGWGVMAGCPELRRLVIDVEFDDVALPLNSTAMKRAA</sequence>
<dbReference type="AlphaFoldDB" id="D7A878"/>
<dbReference type="OrthoDB" id="8468472at2"/>
<dbReference type="EMBL" id="CP002026">
    <property type="protein sequence ID" value="ADH88551.1"/>
    <property type="molecule type" value="Genomic_DNA"/>
</dbReference>
<keyword evidence="2" id="KW-1185">Reference proteome</keyword>
<dbReference type="KEGG" id="sno:Snov_1236"/>